<evidence type="ECO:0000256" key="6">
    <source>
        <dbReference type="SAM" id="MobiDB-lite"/>
    </source>
</evidence>
<proteinExistence type="inferred from homology"/>
<reference evidence="9 10" key="1">
    <citation type="journal article" date="2019" name="Int. J. Syst. Evol. Microbiol.">
        <title>The Global Catalogue of Microorganisms (GCM) 10K type strain sequencing project: providing services to taxonomists for standard genome sequencing and annotation.</title>
        <authorList>
            <consortium name="The Broad Institute Genomics Platform"/>
            <consortium name="The Broad Institute Genome Sequencing Center for Infectious Disease"/>
            <person name="Wu L."/>
            <person name="Ma J."/>
        </authorList>
    </citation>
    <scope>NUCLEOTIDE SEQUENCE [LARGE SCALE GENOMIC DNA]</scope>
    <source>
        <strain evidence="9 10">JCM 13581</strain>
    </source>
</reference>
<accession>A0ABN2PV21</accession>
<evidence type="ECO:0000259" key="7">
    <source>
        <dbReference type="Pfam" id="PF00728"/>
    </source>
</evidence>
<dbReference type="InterPro" id="IPR015882">
    <property type="entry name" value="HEX_bac_N"/>
</dbReference>
<feature type="compositionally biased region" description="Low complexity" evidence="6">
    <location>
        <begin position="334"/>
        <end position="346"/>
    </location>
</feature>
<evidence type="ECO:0000313" key="9">
    <source>
        <dbReference type="EMBL" id="GAA1930091.1"/>
    </source>
</evidence>
<keyword evidence="5" id="KW-0326">Glycosidase</keyword>
<dbReference type="EMBL" id="BAAAMJ010000057">
    <property type="protein sequence ID" value="GAA1930091.1"/>
    <property type="molecule type" value="Genomic_DNA"/>
</dbReference>
<dbReference type="SUPFAM" id="SSF55545">
    <property type="entry name" value="beta-N-acetylhexosaminidase-like domain"/>
    <property type="match status" value="1"/>
</dbReference>
<comment type="caution">
    <text evidence="9">The sequence shown here is derived from an EMBL/GenBank/DDBJ whole genome shotgun (WGS) entry which is preliminary data.</text>
</comment>
<feature type="domain" description="Glycoside hydrolase family 20 catalytic" evidence="7">
    <location>
        <begin position="257"/>
        <end position="321"/>
    </location>
</feature>
<dbReference type="InterPro" id="IPR025705">
    <property type="entry name" value="Beta_hexosaminidase_sua/sub"/>
</dbReference>
<dbReference type="Proteomes" id="UP001501303">
    <property type="component" value="Unassembled WGS sequence"/>
</dbReference>
<comment type="similarity">
    <text evidence="2">Belongs to the glycosyl hydrolase 20 family.</text>
</comment>
<dbReference type="InterPro" id="IPR017853">
    <property type="entry name" value="GH"/>
</dbReference>
<evidence type="ECO:0000259" key="8">
    <source>
        <dbReference type="Pfam" id="PF02838"/>
    </source>
</evidence>
<organism evidence="9 10">
    <name type="scientific">Streptomyces sodiiphilus</name>
    <dbReference type="NCBI Taxonomy" id="226217"/>
    <lineage>
        <taxon>Bacteria</taxon>
        <taxon>Bacillati</taxon>
        <taxon>Actinomycetota</taxon>
        <taxon>Actinomycetes</taxon>
        <taxon>Kitasatosporales</taxon>
        <taxon>Streptomycetaceae</taxon>
        <taxon>Streptomyces</taxon>
    </lineage>
</organism>
<evidence type="ECO:0000256" key="3">
    <source>
        <dbReference type="ARBA" id="ARBA00012663"/>
    </source>
</evidence>
<name>A0ABN2PV21_9ACTN</name>
<feature type="region of interest" description="Disordered" evidence="6">
    <location>
        <begin position="328"/>
        <end position="402"/>
    </location>
</feature>
<dbReference type="InterPro" id="IPR015883">
    <property type="entry name" value="Glyco_hydro_20_cat"/>
</dbReference>
<comment type="catalytic activity">
    <reaction evidence="1">
        <text>Hydrolysis of terminal non-reducing N-acetyl-D-hexosamine residues in N-acetyl-beta-D-hexosaminides.</text>
        <dbReference type="EC" id="3.2.1.52"/>
    </reaction>
</comment>
<gene>
    <name evidence="9" type="ORF">GCM10009716_42000</name>
</gene>
<feature type="domain" description="Beta-hexosaminidase bacterial type N-terminal" evidence="8">
    <location>
        <begin position="121"/>
        <end position="254"/>
    </location>
</feature>
<dbReference type="SUPFAM" id="SSF63829">
    <property type="entry name" value="Calcium-dependent phosphotriesterase"/>
    <property type="match status" value="1"/>
</dbReference>
<feature type="compositionally biased region" description="Low complexity" evidence="6">
    <location>
        <begin position="356"/>
        <end position="366"/>
    </location>
</feature>
<dbReference type="SUPFAM" id="SSF51445">
    <property type="entry name" value="(Trans)glycosidases"/>
    <property type="match status" value="1"/>
</dbReference>
<dbReference type="Pfam" id="PF02838">
    <property type="entry name" value="Glyco_hydro_20b"/>
    <property type="match status" value="1"/>
</dbReference>
<feature type="compositionally biased region" description="Low complexity" evidence="6">
    <location>
        <begin position="378"/>
        <end position="387"/>
    </location>
</feature>
<evidence type="ECO:0000256" key="2">
    <source>
        <dbReference type="ARBA" id="ARBA00006285"/>
    </source>
</evidence>
<keyword evidence="4" id="KW-0378">Hydrolase</keyword>
<sequence>MESIRVRNAVSGDELATLDTADAEVVTLTVQALDGAAILPAGTRGGKVRAWRLPDSAEMGEISLPRTPLALRFSSPGTLHFVSGSGSGRVRSGRLPVSRRSRLSTISSRSLVPGREDNPMHLVPAPRELRRGPREAEAFVLGTGTGVATDAASSAVACRLRSVLGAATGLPLPPAPHGTPGAITLRIGEHLAARGPEAYELTVDASGVLIEGGGSAGVFWGAQTLRQLLGPDAYRRAPLRDSPWTVAPVRIADAPRFAWRGMMLDVARHFMPKDGVLRYVDLLAAHKLNVLHLHLTDDQGWRVQIERYPRLTEVGAWRARSGPASVILRSGKSARTAATTPATTCARLSPTPPHGTSPSSPRSTSRATHRPPSPPTPNWATPMSSTPRRSRRWTAGASTRTC</sequence>
<dbReference type="PANTHER" id="PTHR22600">
    <property type="entry name" value="BETA-HEXOSAMINIDASE"/>
    <property type="match status" value="1"/>
</dbReference>
<protein>
    <recommendedName>
        <fullName evidence="3">beta-N-acetylhexosaminidase</fullName>
        <ecNumber evidence="3">3.2.1.52</ecNumber>
    </recommendedName>
</protein>
<dbReference type="Pfam" id="PF00728">
    <property type="entry name" value="Glyco_hydro_20"/>
    <property type="match status" value="1"/>
</dbReference>
<evidence type="ECO:0000256" key="1">
    <source>
        <dbReference type="ARBA" id="ARBA00001231"/>
    </source>
</evidence>
<evidence type="ECO:0000313" key="10">
    <source>
        <dbReference type="Proteomes" id="UP001501303"/>
    </source>
</evidence>
<dbReference type="PRINTS" id="PR00738">
    <property type="entry name" value="GLHYDRLASE20"/>
</dbReference>
<dbReference type="Gene3D" id="3.30.379.10">
    <property type="entry name" value="Chitobiase/beta-hexosaminidase domain 2-like"/>
    <property type="match status" value="1"/>
</dbReference>
<keyword evidence="10" id="KW-1185">Reference proteome</keyword>
<evidence type="ECO:0000256" key="4">
    <source>
        <dbReference type="ARBA" id="ARBA00022801"/>
    </source>
</evidence>
<dbReference type="InterPro" id="IPR029018">
    <property type="entry name" value="Hex-like_dom2"/>
</dbReference>
<dbReference type="Gene3D" id="3.20.20.80">
    <property type="entry name" value="Glycosidases"/>
    <property type="match status" value="1"/>
</dbReference>
<evidence type="ECO:0000256" key="5">
    <source>
        <dbReference type="ARBA" id="ARBA00023295"/>
    </source>
</evidence>
<dbReference type="EC" id="3.2.1.52" evidence="3"/>
<dbReference type="PANTHER" id="PTHR22600:SF57">
    <property type="entry name" value="BETA-N-ACETYLHEXOSAMINIDASE"/>
    <property type="match status" value="1"/>
</dbReference>